<name>A0A9W6P8M8_9ACTN</name>
<dbReference type="SUPFAM" id="SSF53756">
    <property type="entry name" value="UDP-Glycosyltransferase/glycogen phosphorylase"/>
    <property type="match status" value="1"/>
</dbReference>
<dbReference type="GO" id="GO:0016740">
    <property type="term" value="F:transferase activity"/>
    <property type="evidence" value="ECO:0007669"/>
    <property type="project" value="UniProtKB-KW"/>
</dbReference>
<sequence length="462" mass="51136">MVGPSRWTGPRFTQPTPPRNPAFHRLFPPFLSVGPHDGLAERQATDMHVLVATVVHHPEDARILHRQIRALLDAGHTVTYVAPFRARGVTPWPELVAVDVPRAAGRRRLAALRAARRVLAEHTPEADVLLFHDPELLLALPSNRPVTVWDVHEDPAAALLTKPWVPRWLRRPLGPVVRGFERRAERRMRLLLAEEGYRGRFRGEHPVVPNTTYVPGQPGREPGADRVVYLGQLSMARGAAELVELGRRLRPHGVSVEVIGAADAEVRPMLRQAQLEDAIRWYGFVPNDQALRLVGGALAGLSLLHDTPNYRHSLPTKVVEYMAHGLPVVTSPNPAAAALVTDQPQGECGIVVPFNDADAAVEAVLRLRKDARLRGDYARTGHTIARDRFHWPVQAEAFVRTLEEWAGCERPTQPQVFVRRERGESAGEPEGPEVPGLPQQAGTQQWRGPRRGAGITASDSDL</sequence>
<evidence type="ECO:0000256" key="1">
    <source>
        <dbReference type="SAM" id="MobiDB-lite"/>
    </source>
</evidence>
<feature type="region of interest" description="Disordered" evidence="1">
    <location>
        <begin position="416"/>
        <end position="462"/>
    </location>
</feature>
<evidence type="ECO:0000313" key="3">
    <source>
        <dbReference type="Proteomes" id="UP001165092"/>
    </source>
</evidence>
<gene>
    <name evidence="2" type="ORF">Nans01_39660</name>
</gene>
<feature type="region of interest" description="Disordered" evidence="1">
    <location>
        <begin position="1"/>
        <end position="20"/>
    </location>
</feature>
<keyword evidence="3" id="KW-1185">Reference proteome</keyword>
<dbReference type="AlphaFoldDB" id="A0A9W6P8M8"/>
<dbReference type="PANTHER" id="PTHR12526">
    <property type="entry name" value="GLYCOSYLTRANSFERASE"/>
    <property type="match status" value="1"/>
</dbReference>
<dbReference type="Pfam" id="PF13692">
    <property type="entry name" value="Glyco_trans_1_4"/>
    <property type="match status" value="1"/>
</dbReference>
<protein>
    <submittedName>
        <fullName evidence="2">Glycosyl transferase</fullName>
    </submittedName>
</protein>
<proteinExistence type="predicted"/>
<accession>A0A9W6P8M8</accession>
<feature type="compositionally biased region" description="Low complexity" evidence="1">
    <location>
        <begin position="426"/>
        <end position="438"/>
    </location>
</feature>
<keyword evidence="2" id="KW-0808">Transferase</keyword>
<comment type="caution">
    <text evidence="2">The sequence shown here is derived from an EMBL/GenBank/DDBJ whole genome shotgun (WGS) entry which is preliminary data.</text>
</comment>
<dbReference type="Proteomes" id="UP001165092">
    <property type="component" value="Unassembled WGS sequence"/>
</dbReference>
<dbReference type="EMBL" id="BSQG01000008">
    <property type="protein sequence ID" value="GLU49615.1"/>
    <property type="molecule type" value="Genomic_DNA"/>
</dbReference>
<reference evidence="2" key="1">
    <citation type="submission" date="2023-02" db="EMBL/GenBank/DDBJ databases">
        <title>Nocardiopsis ansamitocini NBRC 112285.</title>
        <authorList>
            <person name="Ichikawa N."/>
            <person name="Sato H."/>
            <person name="Tonouchi N."/>
        </authorList>
    </citation>
    <scope>NUCLEOTIDE SEQUENCE</scope>
    <source>
        <strain evidence="2">NBRC 112285</strain>
    </source>
</reference>
<evidence type="ECO:0000313" key="2">
    <source>
        <dbReference type="EMBL" id="GLU49615.1"/>
    </source>
</evidence>
<dbReference type="CDD" id="cd03801">
    <property type="entry name" value="GT4_PimA-like"/>
    <property type="match status" value="1"/>
</dbReference>
<dbReference type="Gene3D" id="3.40.50.2000">
    <property type="entry name" value="Glycogen Phosphorylase B"/>
    <property type="match status" value="2"/>
</dbReference>
<organism evidence="2 3">
    <name type="scientific">Nocardiopsis ansamitocini</name>
    <dbReference type="NCBI Taxonomy" id="1670832"/>
    <lineage>
        <taxon>Bacteria</taxon>
        <taxon>Bacillati</taxon>
        <taxon>Actinomycetota</taxon>
        <taxon>Actinomycetes</taxon>
        <taxon>Streptosporangiales</taxon>
        <taxon>Nocardiopsidaceae</taxon>
        <taxon>Nocardiopsis</taxon>
    </lineage>
</organism>